<comment type="caution">
    <text evidence="1">The sequence shown here is derived from an EMBL/GenBank/DDBJ whole genome shotgun (WGS) entry which is preliminary data.</text>
</comment>
<gene>
    <name evidence="1" type="ORF">CfE428DRAFT_6039</name>
</gene>
<name>B4DAU8_9BACT</name>
<organism evidence="1 2">
    <name type="scientific">Chthoniobacter flavus Ellin428</name>
    <dbReference type="NCBI Taxonomy" id="497964"/>
    <lineage>
        <taxon>Bacteria</taxon>
        <taxon>Pseudomonadati</taxon>
        <taxon>Verrucomicrobiota</taxon>
        <taxon>Spartobacteria</taxon>
        <taxon>Chthoniobacterales</taxon>
        <taxon>Chthoniobacteraceae</taxon>
        <taxon>Chthoniobacter</taxon>
    </lineage>
</organism>
<proteinExistence type="predicted"/>
<protein>
    <submittedName>
        <fullName evidence="1">Uncharacterized protein</fullName>
    </submittedName>
</protein>
<dbReference type="RefSeq" id="WP_006983358.1">
    <property type="nucleotide sequence ID" value="NZ_ABVL01000033.1"/>
</dbReference>
<accession>B4DAU8</accession>
<dbReference type="Proteomes" id="UP000005824">
    <property type="component" value="Unassembled WGS sequence"/>
</dbReference>
<reference evidence="1 2" key="1">
    <citation type="journal article" date="2011" name="J. Bacteriol.">
        <title>Genome sequence of Chthoniobacter flavus Ellin428, an aerobic heterotrophic soil bacterium.</title>
        <authorList>
            <person name="Kant R."/>
            <person name="van Passel M.W."/>
            <person name="Palva A."/>
            <person name="Lucas S."/>
            <person name="Lapidus A."/>
            <person name="Glavina Del Rio T."/>
            <person name="Dalin E."/>
            <person name="Tice H."/>
            <person name="Bruce D."/>
            <person name="Goodwin L."/>
            <person name="Pitluck S."/>
            <person name="Larimer F.W."/>
            <person name="Land M.L."/>
            <person name="Hauser L."/>
            <person name="Sangwan P."/>
            <person name="de Vos W.M."/>
            <person name="Janssen P.H."/>
            <person name="Smidt H."/>
        </authorList>
    </citation>
    <scope>NUCLEOTIDE SEQUENCE [LARGE SCALE GENOMIC DNA]</scope>
    <source>
        <strain evidence="1 2">Ellin428</strain>
    </source>
</reference>
<evidence type="ECO:0000313" key="1">
    <source>
        <dbReference type="EMBL" id="EDY16420.1"/>
    </source>
</evidence>
<dbReference type="InParanoid" id="B4DAU8"/>
<keyword evidence="2" id="KW-1185">Reference proteome</keyword>
<dbReference type="AlphaFoldDB" id="B4DAU8"/>
<dbReference type="EMBL" id="ABVL01000033">
    <property type="protein sequence ID" value="EDY16420.1"/>
    <property type="molecule type" value="Genomic_DNA"/>
</dbReference>
<evidence type="ECO:0000313" key="2">
    <source>
        <dbReference type="Proteomes" id="UP000005824"/>
    </source>
</evidence>
<sequence length="225" mass="26056">MALRDAFDKLAGYFHPTVNALCLNAGAIAEVRAAAGVSFPDRPTWHSLHYPGEISLPIFLLPLPPGLAPEIRAVAEELHKEMLREGVSHFQFQINSRYENRQAHFWIAQLAKNQFLPIGQTSFVLEDRRFAENKQPGESLEQNGLRLKAMRSGIYKPRWWMQLAWLRPAYRCQRIFRHSVPYFQEWHPDFVVRDPNQPLARSLKDFPGHIFDGRVQWWDGMGSGH</sequence>